<comment type="caution">
    <text evidence="4">The sequence shown here is derived from an EMBL/GenBank/DDBJ whole genome shotgun (WGS) entry which is preliminary data.</text>
</comment>
<dbReference type="InterPro" id="IPR012674">
    <property type="entry name" value="Calycin"/>
</dbReference>
<dbReference type="GO" id="GO:0006950">
    <property type="term" value="P:response to stress"/>
    <property type="evidence" value="ECO:0007669"/>
    <property type="project" value="UniProtKB-ARBA"/>
</dbReference>
<dbReference type="PANTHER" id="PTHR10612">
    <property type="entry name" value="APOLIPOPROTEIN D"/>
    <property type="match status" value="1"/>
</dbReference>
<comment type="subunit">
    <text evidence="2">Homodimer.</text>
</comment>
<keyword evidence="5" id="KW-1185">Reference proteome</keyword>
<evidence type="ECO:0000256" key="1">
    <source>
        <dbReference type="ARBA" id="ARBA00006889"/>
    </source>
</evidence>
<dbReference type="EMBL" id="QFWQ01000004">
    <property type="protein sequence ID" value="RCS30455.1"/>
    <property type="molecule type" value="Genomic_DNA"/>
</dbReference>
<sequence>MSLSRILLMALGLLVAGNAARAAEPPIAPVAHVDLPRFMGRWYVIATIPTRFERNAYDPVETYTLQPDGNVYTEFHFRDGGFGEPLKAIHSTGFVKPGSGNAVWGVQVFWPIKAQYIVAYLKDDYSQTIVARDARDYTWIMARTPTVSAADYDALVARVVRMGYPAAKIRKAPQQSPAAAD</sequence>
<dbReference type="CDD" id="cd19438">
    <property type="entry name" value="lipocalin_Blc-like"/>
    <property type="match status" value="1"/>
</dbReference>
<dbReference type="Pfam" id="PF08212">
    <property type="entry name" value="Lipocalin_2"/>
    <property type="match status" value="1"/>
</dbReference>
<gene>
    <name evidence="4" type="ORF">DEO45_06400</name>
</gene>
<dbReference type="GO" id="GO:0008289">
    <property type="term" value="F:lipid binding"/>
    <property type="evidence" value="ECO:0007669"/>
    <property type="project" value="UniProtKB-UniRule"/>
</dbReference>
<proteinExistence type="inferred from homology"/>
<dbReference type="Proteomes" id="UP000252387">
    <property type="component" value="Unassembled WGS sequence"/>
</dbReference>
<dbReference type="PIRSF" id="PIRSF036893">
    <property type="entry name" value="Lipocalin_ApoD"/>
    <property type="match status" value="1"/>
</dbReference>
<dbReference type="RefSeq" id="WP_114341465.1">
    <property type="nucleotide sequence ID" value="NZ_QFWQ01000004.1"/>
</dbReference>
<dbReference type="PRINTS" id="PR01171">
    <property type="entry name" value="BCTLIPOCALIN"/>
</dbReference>
<name>A0A368KHJ2_9GAMM</name>
<dbReference type="Gene3D" id="2.40.128.20">
    <property type="match status" value="1"/>
</dbReference>
<keyword evidence="2" id="KW-0998">Cell outer membrane</keyword>
<dbReference type="InterPro" id="IPR022271">
    <property type="entry name" value="Lipocalin_ApoD"/>
</dbReference>
<feature type="domain" description="Lipocalin/cytosolic fatty-acid binding" evidence="3">
    <location>
        <begin position="33"/>
        <end position="174"/>
    </location>
</feature>
<evidence type="ECO:0000313" key="5">
    <source>
        <dbReference type="Proteomes" id="UP000252387"/>
    </source>
</evidence>
<reference evidence="4 5" key="1">
    <citation type="submission" date="2018-05" db="EMBL/GenBank/DDBJ databases">
        <title>Draft genome sequence of Rhodanobacter denitrificans Yn1 isolated from gold copper mine.</title>
        <authorList>
            <person name="Yang N."/>
            <person name="Mazhar H.S."/>
            <person name="Rensing C."/>
        </authorList>
    </citation>
    <scope>NUCLEOTIDE SEQUENCE [LARGE SCALE GENOMIC DNA]</scope>
    <source>
        <strain evidence="4 5">Yn1</strain>
    </source>
</reference>
<protein>
    <recommendedName>
        <fullName evidence="2">Outer membrane lipoprotein Blc</fullName>
    </recommendedName>
</protein>
<comment type="similarity">
    <text evidence="1 2">Belongs to the calycin superfamily. Lipocalin family.</text>
</comment>
<comment type="subcellular location">
    <subcellularLocation>
        <location evidence="2">Cell outer membrane</location>
    </subcellularLocation>
</comment>
<keyword evidence="2" id="KW-0449">Lipoprotein</keyword>
<evidence type="ECO:0000259" key="3">
    <source>
        <dbReference type="Pfam" id="PF08212"/>
    </source>
</evidence>
<evidence type="ECO:0000256" key="2">
    <source>
        <dbReference type="PIRNR" id="PIRNR036893"/>
    </source>
</evidence>
<organism evidence="4 5">
    <name type="scientific">Rhodanobacter denitrificans</name>
    <dbReference type="NCBI Taxonomy" id="666685"/>
    <lineage>
        <taxon>Bacteria</taxon>
        <taxon>Pseudomonadati</taxon>
        <taxon>Pseudomonadota</taxon>
        <taxon>Gammaproteobacteria</taxon>
        <taxon>Lysobacterales</taxon>
        <taxon>Rhodanobacteraceae</taxon>
        <taxon>Rhodanobacter</taxon>
    </lineage>
</organism>
<comment type="function">
    <text evidence="2">Involved in the storage or transport of lipids necessary for membrane maintenance under stressful conditions. Displays a binding preference for lysophospholipids.</text>
</comment>
<keyword evidence="2" id="KW-0446">Lipid-binding</keyword>
<feature type="signal peptide" evidence="2">
    <location>
        <begin position="1"/>
        <end position="22"/>
    </location>
</feature>
<dbReference type="GO" id="GO:0009279">
    <property type="term" value="C:cell outer membrane"/>
    <property type="evidence" value="ECO:0007669"/>
    <property type="project" value="UniProtKB-SubCell"/>
</dbReference>
<dbReference type="SUPFAM" id="SSF50814">
    <property type="entry name" value="Lipocalins"/>
    <property type="match status" value="1"/>
</dbReference>
<accession>A0A368KHJ2</accession>
<dbReference type="OrthoDB" id="9793905at2"/>
<keyword evidence="2" id="KW-0472">Membrane</keyword>
<feature type="chain" id="PRO_5016488207" description="Outer membrane lipoprotein Blc" evidence="2">
    <location>
        <begin position="23"/>
        <end position="181"/>
    </location>
</feature>
<keyword evidence="2" id="KW-0732">Signal</keyword>
<dbReference type="InterPro" id="IPR000566">
    <property type="entry name" value="Lipocln_cytosolic_FA-bd_dom"/>
</dbReference>
<dbReference type="InterPro" id="IPR002446">
    <property type="entry name" value="Lipocalin_bac"/>
</dbReference>
<dbReference type="InterPro" id="IPR047202">
    <property type="entry name" value="Lipocalin_Blc-like_dom"/>
</dbReference>
<dbReference type="AlphaFoldDB" id="A0A368KHJ2"/>
<dbReference type="PANTHER" id="PTHR10612:SF34">
    <property type="entry name" value="APOLIPOPROTEIN D"/>
    <property type="match status" value="1"/>
</dbReference>
<evidence type="ECO:0000313" key="4">
    <source>
        <dbReference type="EMBL" id="RCS30455.1"/>
    </source>
</evidence>